<dbReference type="Proteomes" id="UP000620124">
    <property type="component" value="Unassembled WGS sequence"/>
</dbReference>
<evidence type="ECO:0000313" key="2">
    <source>
        <dbReference type="EMBL" id="KAF7335807.1"/>
    </source>
</evidence>
<evidence type="ECO:0000313" key="3">
    <source>
        <dbReference type="Proteomes" id="UP000620124"/>
    </source>
</evidence>
<reference evidence="2" key="1">
    <citation type="submission" date="2020-05" db="EMBL/GenBank/DDBJ databases">
        <title>Mycena genomes resolve the evolution of fungal bioluminescence.</title>
        <authorList>
            <person name="Tsai I.J."/>
        </authorList>
    </citation>
    <scope>NUCLEOTIDE SEQUENCE</scope>
    <source>
        <strain evidence="2">CCC161011</strain>
    </source>
</reference>
<dbReference type="AlphaFoldDB" id="A0A8H6X7B3"/>
<keyword evidence="3" id="KW-1185">Reference proteome</keyword>
<gene>
    <name evidence="2" type="ORF">MVEN_02236700</name>
</gene>
<accession>A0A8H6X7B3</accession>
<dbReference type="OrthoDB" id="3052040at2759"/>
<evidence type="ECO:0000256" key="1">
    <source>
        <dbReference type="SAM" id="MobiDB-lite"/>
    </source>
</evidence>
<sequence length="685" mass="74540">MAADNDSKLPAPPPSLSNISTTADVSFTPSLSTAFSRPLAVPAIPLLSPAEIAALDFVGFGSSASTRESLSSQKRKRLSRVRQSKTSSNGQQSKPMEKVKASPTLNALRNSTTLALKSIPSDRQYPTDAVKCVSEVTADELDELATTGASHVYYWTVDGFHDGLPKRVLTRGSLTAVRTALTSKAGIHTLAETFQRPRELQKLQHVKLFHAIIGALALGSGGADAAREFVLNSVDSVIQAVRADSEKFSALRLPESRFNDGASIRENASKPVRLKRRYSPGKENVPLGSFLEAPVTPPRDIKRRKSIHKDAPSQELYTLDEHDVEGDREQNHTTDPSVTLDEDSANGEGTEKVEVAPNAASDGSAGNELEGEENPATTGLGTTLEGEDWWKVIDIVDEVAIASRKERKVKGGKPNKNKAQDQHQQASNAIRLSIINATLEPGFSPTFIDVPTDAWELALGEIDDRDPLETCGDGAMHVVITEILFKVLRTQEHKKDIFKAMHAPLVTNGTFRHVLEAARHFKATQTTPKYPGNAFEVYAAVLARESLAVLKAWVEQVFKTLIEAAISAWKNFYQAQSTTNESGIKKRKLSRPFQESVAEECTEDVEDYGPAEDEEERSSKKIKRAGSPPSATLDVIPIPQRAPTGRFSFNIPTELAWGPIADGIPSKSEGAGEAFRFTTTDTNDK</sequence>
<comment type="caution">
    <text evidence="2">The sequence shown here is derived from an EMBL/GenBank/DDBJ whole genome shotgun (WGS) entry which is preliminary data.</text>
</comment>
<feature type="compositionally biased region" description="Basic and acidic residues" evidence="1">
    <location>
        <begin position="319"/>
        <end position="332"/>
    </location>
</feature>
<feature type="region of interest" description="Disordered" evidence="1">
    <location>
        <begin position="66"/>
        <end position="104"/>
    </location>
</feature>
<organism evidence="2 3">
    <name type="scientific">Mycena venus</name>
    <dbReference type="NCBI Taxonomy" id="2733690"/>
    <lineage>
        <taxon>Eukaryota</taxon>
        <taxon>Fungi</taxon>
        <taxon>Dikarya</taxon>
        <taxon>Basidiomycota</taxon>
        <taxon>Agaricomycotina</taxon>
        <taxon>Agaricomycetes</taxon>
        <taxon>Agaricomycetidae</taxon>
        <taxon>Agaricales</taxon>
        <taxon>Marasmiineae</taxon>
        <taxon>Mycenaceae</taxon>
        <taxon>Mycena</taxon>
    </lineage>
</organism>
<feature type="compositionally biased region" description="Basic residues" evidence="1">
    <location>
        <begin position="73"/>
        <end position="83"/>
    </location>
</feature>
<protein>
    <submittedName>
        <fullName evidence="2">Uncharacterized protein</fullName>
    </submittedName>
</protein>
<feature type="region of interest" description="Disordered" evidence="1">
    <location>
        <begin position="662"/>
        <end position="685"/>
    </location>
</feature>
<name>A0A8H6X7B3_9AGAR</name>
<feature type="compositionally biased region" description="Acidic residues" evidence="1">
    <location>
        <begin position="597"/>
        <end position="616"/>
    </location>
</feature>
<feature type="region of interest" description="Disordered" evidence="1">
    <location>
        <begin position="1"/>
        <end position="20"/>
    </location>
</feature>
<feature type="region of interest" description="Disordered" evidence="1">
    <location>
        <begin position="273"/>
        <end position="383"/>
    </location>
</feature>
<proteinExistence type="predicted"/>
<dbReference type="EMBL" id="JACAZI010000024">
    <property type="protein sequence ID" value="KAF7335807.1"/>
    <property type="molecule type" value="Genomic_DNA"/>
</dbReference>
<feature type="region of interest" description="Disordered" evidence="1">
    <location>
        <begin position="581"/>
        <end position="637"/>
    </location>
</feature>